<dbReference type="AlphaFoldDB" id="A0A853J912"/>
<evidence type="ECO:0000256" key="2">
    <source>
        <dbReference type="ARBA" id="ARBA00023315"/>
    </source>
</evidence>
<gene>
    <name evidence="4" type="ORF">H0E84_02475</name>
</gene>
<dbReference type="InterPro" id="IPR016181">
    <property type="entry name" value="Acyl_CoA_acyltransferase"/>
</dbReference>
<dbReference type="EMBL" id="JACCKA010000017">
    <property type="protein sequence ID" value="NZA25234.1"/>
    <property type="molecule type" value="Genomic_DNA"/>
</dbReference>
<evidence type="ECO:0000313" key="5">
    <source>
        <dbReference type="Proteomes" id="UP000578091"/>
    </source>
</evidence>
<dbReference type="PANTHER" id="PTHR43877:SF2">
    <property type="entry name" value="AMINOALKYLPHOSPHONATE N-ACETYLTRANSFERASE-RELATED"/>
    <property type="match status" value="1"/>
</dbReference>
<evidence type="ECO:0000259" key="3">
    <source>
        <dbReference type="PROSITE" id="PS51186"/>
    </source>
</evidence>
<dbReference type="Proteomes" id="UP000578091">
    <property type="component" value="Unassembled WGS sequence"/>
</dbReference>
<dbReference type="InterPro" id="IPR000182">
    <property type="entry name" value="GNAT_dom"/>
</dbReference>
<dbReference type="PANTHER" id="PTHR43877">
    <property type="entry name" value="AMINOALKYLPHOSPHONATE N-ACETYLTRANSFERASE-RELATED-RELATED"/>
    <property type="match status" value="1"/>
</dbReference>
<keyword evidence="5" id="KW-1185">Reference proteome</keyword>
<organism evidence="4 5">
    <name type="scientific">Luteimonas salinisoli</name>
    <dbReference type="NCBI Taxonomy" id="2752307"/>
    <lineage>
        <taxon>Bacteria</taxon>
        <taxon>Pseudomonadati</taxon>
        <taxon>Pseudomonadota</taxon>
        <taxon>Gammaproteobacteria</taxon>
        <taxon>Lysobacterales</taxon>
        <taxon>Lysobacteraceae</taxon>
        <taxon>Luteimonas</taxon>
    </lineage>
</organism>
<sequence>MSGAVRVRHAEPVDAGGLYALFSERGAYAGTLQPPFPSLAAWQNALADLPKHIVQLVAVDGEGALVGGAGFEVFQNPRRRHAANLGMAVAQSRQGQGVGAQLLQAVIDTAERWHGVRRLELEVYADNAAGIALYERHGFVREGTARGYALRDGDYVDVHLMARHAFPREGFAAPL</sequence>
<keyword evidence="1 4" id="KW-0808">Transferase</keyword>
<reference evidence="4 5" key="1">
    <citation type="submission" date="2020-07" db="EMBL/GenBank/DDBJ databases">
        <title>Luteimonas sp. SJ-92.</title>
        <authorList>
            <person name="Huang X.-X."/>
            <person name="Xu L."/>
            <person name="Sun J.-Q."/>
        </authorList>
    </citation>
    <scope>NUCLEOTIDE SEQUENCE [LARGE SCALE GENOMIC DNA]</scope>
    <source>
        <strain evidence="4 5">SJ-92</strain>
    </source>
</reference>
<evidence type="ECO:0000313" key="4">
    <source>
        <dbReference type="EMBL" id="NZA25234.1"/>
    </source>
</evidence>
<dbReference type="Gene3D" id="3.40.630.30">
    <property type="match status" value="1"/>
</dbReference>
<dbReference type="InterPro" id="IPR050832">
    <property type="entry name" value="Bact_Acetyltransf"/>
</dbReference>
<keyword evidence="2" id="KW-0012">Acyltransferase</keyword>
<dbReference type="Pfam" id="PF00583">
    <property type="entry name" value="Acetyltransf_1"/>
    <property type="match status" value="1"/>
</dbReference>
<dbReference type="SUPFAM" id="SSF55729">
    <property type="entry name" value="Acyl-CoA N-acyltransferases (Nat)"/>
    <property type="match status" value="1"/>
</dbReference>
<dbReference type="GO" id="GO:0016747">
    <property type="term" value="F:acyltransferase activity, transferring groups other than amino-acyl groups"/>
    <property type="evidence" value="ECO:0007669"/>
    <property type="project" value="InterPro"/>
</dbReference>
<evidence type="ECO:0000256" key="1">
    <source>
        <dbReference type="ARBA" id="ARBA00022679"/>
    </source>
</evidence>
<accession>A0A853J912</accession>
<name>A0A853J912_9GAMM</name>
<comment type="caution">
    <text evidence="4">The sequence shown here is derived from an EMBL/GenBank/DDBJ whole genome shotgun (WGS) entry which is preliminary data.</text>
</comment>
<dbReference type="PROSITE" id="PS51186">
    <property type="entry name" value="GNAT"/>
    <property type="match status" value="1"/>
</dbReference>
<dbReference type="CDD" id="cd04301">
    <property type="entry name" value="NAT_SF"/>
    <property type="match status" value="1"/>
</dbReference>
<protein>
    <submittedName>
        <fullName evidence="4">GNAT family N-acetyltransferase</fullName>
    </submittedName>
</protein>
<feature type="domain" description="N-acetyltransferase" evidence="3">
    <location>
        <begin position="5"/>
        <end position="162"/>
    </location>
</feature>
<proteinExistence type="predicted"/>
<dbReference type="RefSeq" id="WP_180677036.1">
    <property type="nucleotide sequence ID" value="NZ_JACCKA010000017.1"/>
</dbReference>